<proteinExistence type="predicted"/>
<protein>
    <submittedName>
        <fullName evidence="1">Uncharacterized protein</fullName>
    </submittedName>
</protein>
<evidence type="ECO:0000313" key="2">
    <source>
        <dbReference type="Proteomes" id="UP000007813"/>
    </source>
</evidence>
<gene>
    <name evidence="1" type="ORF">HSB1_24620</name>
</gene>
<name>J3JFA0_9EURY</name>
<organism evidence="1 2">
    <name type="scientific">Halogranum salarium B-1</name>
    <dbReference type="NCBI Taxonomy" id="1210908"/>
    <lineage>
        <taxon>Archaea</taxon>
        <taxon>Methanobacteriati</taxon>
        <taxon>Methanobacteriota</taxon>
        <taxon>Stenosarchaea group</taxon>
        <taxon>Halobacteria</taxon>
        <taxon>Halobacteriales</taxon>
        <taxon>Haloferacaceae</taxon>
    </lineage>
</organism>
<comment type="caution">
    <text evidence="1">The sequence shown here is derived from an EMBL/GenBank/DDBJ whole genome shotgun (WGS) entry which is preliminary data.</text>
</comment>
<accession>J3JFA0</accession>
<dbReference type="Proteomes" id="UP000007813">
    <property type="component" value="Unassembled WGS sequence"/>
</dbReference>
<reference evidence="1 2" key="1">
    <citation type="journal article" date="2012" name="J. Bacteriol.">
        <title>Draft Genome Sequence of the Extremely Halophilic Archaeon Halogranum salarium B-1T.</title>
        <authorList>
            <person name="Kim K.K."/>
            <person name="Lee K.C."/>
            <person name="Lee J.S."/>
        </authorList>
    </citation>
    <scope>NUCLEOTIDE SEQUENCE [LARGE SCALE GENOMIC DNA]</scope>
    <source>
        <strain evidence="1 2">B-1</strain>
    </source>
</reference>
<sequence>MVSSSYLNRRLCVANEWGVTDRQPATGDAVALRCYVERNRGCESNRD</sequence>
<evidence type="ECO:0000313" key="1">
    <source>
        <dbReference type="EMBL" id="EJN59041.1"/>
    </source>
</evidence>
<dbReference type="AlphaFoldDB" id="J3JFA0"/>
<dbReference type="EMBL" id="ALJD01000006">
    <property type="protein sequence ID" value="EJN59041.1"/>
    <property type="molecule type" value="Genomic_DNA"/>
</dbReference>